<protein>
    <submittedName>
        <fullName evidence="3">Uncharacterized protein</fullName>
    </submittedName>
</protein>
<accession>A0ABQ7BCG2</accession>
<name>A0ABQ7BCG2_BRACR</name>
<sequence>MVKKTTKSRAKSGRGEPSNRNHSRRAINADSDYDLDVDDDNMSGKSSSLVLTRVPSAQTAAFHSFSFLLGKLCFIFDTPSVRKLRNPKQLKNKDEDGVSENNEGLPRDLLGSCNDRARHIHASSTGRNHEKEKIKQEIERKEEEIKNLGEKVREDEKEKERNSFCRSHWKVGNSKARRKCCLLNPMTSLQRKGDHRAGLRREETISSENVGGSHKPDICKDYKDTGYCGLDSHDHGCYKVG</sequence>
<feature type="region of interest" description="Disordered" evidence="2">
    <location>
        <begin position="87"/>
        <end position="109"/>
    </location>
</feature>
<evidence type="ECO:0000256" key="2">
    <source>
        <dbReference type="SAM" id="MobiDB-lite"/>
    </source>
</evidence>
<feature type="coiled-coil region" evidence="1">
    <location>
        <begin position="128"/>
        <end position="158"/>
    </location>
</feature>
<feature type="region of interest" description="Disordered" evidence="2">
    <location>
        <begin position="1"/>
        <end position="39"/>
    </location>
</feature>
<evidence type="ECO:0000256" key="1">
    <source>
        <dbReference type="SAM" id="Coils"/>
    </source>
</evidence>
<dbReference type="Proteomes" id="UP000266723">
    <property type="component" value="Unassembled WGS sequence"/>
</dbReference>
<keyword evidence="4" id="KW-1185">Reference proteome</keyword>
<keyword evidence="1" id="KW-0175">Coiled coil</keyword>
<proteinExistence type="predicted"/>
<reference evidence="3 4" key="1">
    <citation type="journal article" date="2020" name="BMC Genomics">
        <title>Intraspecific diversification of the crop wild relative Brassica cretica Lam. using demographic model selection.</title>
        <authorList>
            <person name="Kioukis A."/>
            <person name="Michalopoulou V.A."/>
            <person name="Briers L."/>
            <person name="Pirintsos S."/>
            <person name="Studholme D.J."/>
            <person name="Pavlidis P."/>
            <person name="Sarris P.F."/>
        </authorList>
    </citation>
    <scope>NUCLEOTIDE SEQUENCE [LARGE SCALE GENOMIC DNA]</scope>
    <source>
        <strain evidence="4">cv. PFS-1207/04</strain>
    </source>
</reference>
<dbReference type="EMBL" id="QGKV02001507">
    <property type="protein sequence ID" value="KAF3530218.1"/>
    <property type="molecule type" value="Genomic_DNA"/>
</dbReference>
<comment type="caution">
    <text evidence="3">The sequence shown here is derived from an EMBL/GenBank/DDBJ whole genome shotgun (WGS) entry which is preliminary data.</text>
</comment>
<feature type="compositionally biased region" description="Basic residues" evidence="2">
    <location>
        <begin position="1"/>
        <end position="12"/>
    </location>
</feature>
<gene>
    <name evidence="3" type="ORF">DY000_02036562</name>
</gene>
<evidence type="ECO:0000313" key="4">
    <source>
        <dbReference type="Proteomes" id="UP000266723"/>
    </source>
</evidence>
<evidence type="ECO:0000313" key="3">
    <source>
        <dbReference type="EMBL" id="KAF3530218.1"/>
    </source>
</evidence>
<organism evidence="3 4">
    <name type="scientific">Brassica cretica</name>
    <name type="common">Mustard</name>
    <dbReference type="NCBI Taxonomy" id="69181"/>
    <lineage>
        <taxon>Eukaryota</taxon>
        <taxon>Viridiplantae</taxon>
        <taxon>Streptophyta</taxon>
        <taxon>Embryophyta</taxon>
        <taxon>Tracheophyta</taxon>
        <taxon>Spermatophyta</taxon>
        <taxon>Magnoliopsida</taxon>
        <taxon>eudicotyledons</taxon>
        <taxon>Gunneridae</taxon>
        <taxon>Pentapetalae</taxon>
        <taxon>rosids</taxon>
        <taxon>malvids</taxon>
        <taxon>Brassicales</taxon>
        <taxon>Brassicaceae</taxon>
        <taxon>Brassiceae</taxon>
        <taxon>Brassica</taxon>
    </lineage>
</organism>